<sequence length="102" mass="11841">MVLGRPISIFCLQYTLGPSKFPVWLSRKDDAVMCKEIVYSLGEVLMYSSTMRRYSGSLQLRDVESGIYGTFSCGCQRLDIEREERHMLTSQEKRLFQLIFIS</sequence>
<dbReference type="AlphaFoldDB" id="A0ABD6EJS1"/>
<evidence type="ECO:0000313" key="2">
    <source>
        <dbReference type="Proteomes" id="UP001608902"/>
    </source>
</evidence>
<organism evidence="1 2">
    <name type="scientific">Gnathostoma spinigerum</name>
    <dbReference type="NCBI Taxonomy" id="75299"/>
    <lineage>
        <taxon>Eukaryota</taxon>
        <taxon>Metazoa</taxon>
        <taxon>Ecdysozoa</taxon>
        <taxon>Nematoda</taxon>
        <taxon>Chromadorea</taxon>
        <taxon>Rhabditida</taxon>
        <taxon>Spirurina</taxon>
        <taxon>Gnathostomatomorpha</taxon>
        <taxon>Gnathostomatoidea</taxon>
        <taxon>Gnathostomatidae</taxon>
        <taxon>Gnathostoma</taxon>
    </lineage>
</organism>
<gene>
    <name evidence="1" type="ORF">AB6A40_003516</name>
</gene>
<dbReference type="Proteomes" id="UP001608902">
    <property type="component" value="Unassembled WGS sequence"/>
</dbReference>
<evidence type="ECO:0000313" key="1">
    <source>
        <dbReference type="EMBL" id="MFH4976807.1"/>
    </source>
</evidence>
<proteinExistence type="predicted"/>
<keyword evidence="2" id="KW-1185">Reference proteome</keyword>
<dbReference type="EMBL" id="JBGFUD010001830">
    <property type="protein sequence ID" value="MFH4976807.1"/>
    <property type="molecule type" value="Genomic_DNA"/>
</dbReference>
<comment type="caution">
    <text evidence="1">The sequence shown here is derived from an EMBL/GenBank/DDBJ whole genome shotgun (WGS) entry which is preliminary data.</text>
</comment>
<protein>
    <submittedName>
        <fullName evidence="1">Uncharacterized protein</fullName>
    </submittedName>
</protein>
<name>A0ABD6EJS1_9BILA</name>
<accession>A0ABD6EJS1</accession>
<reference evidence="1 2" key="1">
    <citation type="submission" date="2024-08" db="EMBL/GenBank/DDBJ databases">
        <title>Gnathostoma spinigerum genome.</title>
        <authorList>
            <person name="Gonzalez-Bertolin B."/>
            <person name="Monzon S."/>
            <person name="Zaballos A."/>
            <person name="Jimenez P."/>
            <person name="Dekumyoy P."/>
            <person name="Varona S."/>
            <person name="Cuesta I."/>
            <person name="Sumanam S."/>
            <person name="Adisakwattana P."/>
            <person name="Gasser R.B."/>
            <person name="Hernandez-Gonzalez A."/>
            <person name="Young N.D."/>
            <person name="Perteguer M.J."/>
        </authorList>
    </citation>
    <scope>NUCLEOTIDE SEQUENCE [LARGE SCALE GENOMIC DNA]</scope>
    <source>
        <strain evidence="1">AL3</strain>
        <tissue evidence="1">Liver</tissue>
    </source>
</reference>